<gene>
    <name evidence="2" type="primary">tusA_2</name>
    <name evidence="2" type="ORF">MPEBLZ_01165</name>
</gene>
<keyword evidence="2" id="KW-0808">Transferase</keyword>
<name>A0A0P8AIC6_9EURY</name>
<organism evidence="2 3">
    <name type="scientific">Candidatus Methanoperedens nitratireducens</name>
    <dbReference type="NCBI Taxonomy" id="1392998"/>
    <lineage>
        <taxon>Archaea</taxon>
        <taxon>Methanobacteriati</taxon>
        <taxon>Methanobacteriota</taxon>
        <taxon>Stenosarchaea group</taxon>
        <taxon>Methanomicrobia</taxon>
        <taxon>Methanosarcinales</taxon>
        <taxon>ANME-2 cluster</taxon>
        <taxon>Candidatus Methanoperedentaceae</taxon>
        <taxon>Candidatus Methanoperedens</taxon>
    </lineage>
</organism>
<dbReference type="AlphaFoldDB" id="A0A0P8AIC6"/>
<comment type="caution">
    <text evidence="2">The sequence shown here is derived from an EMBL/GenBank/DDBJ whole genome shotgun (WGS) entry which is preliminary data.</text>
</comment>
<evidence type="ECO:0000313" key="2">
    <source>
        <dbReference type="EMBL" id="KPQ44304.1"/>
    </source>
</evidence>
<dbReference type="Proteomes" id="UP000050360">
    <property type="component" value="Unassembled WGS sequence"/>
</dbReference>
<reference evidence="2 3" key="1">
    <citation type="submission" date="2015-09" db="EMBL/GenBank/DDBJ databases">
        <title>A metagenomics-based metabolic model of nitrate-dependent anaerobic oxidation of methane by Methanoperedens-like archaea.</title>
        <authorList>
            <person name="Arshad A."/>
            <person name="Speth D.R."/>
            <person name="De Graaf R.M."/>
            <person name="Op Den Camp H.J."/>
            <person name="Jetten M.S."/>
            <person name="Welte C.U."/>
        </authorList>
    </citation>
    <scope>NUCLEOTIDE SEQUENCE [LARGE SCALE GENOMIC DNA]</scope>
</reference>
<dbReference type="PANTHER" id="PTHR33279">
    <property type="entry name" value="SULFUR CARRIER PROTEIN YEDF-RELATED"/>
    <property type="match status" value="1"/>
</dbReference>
<feature type="domain" description="UPF0033" evidence="1">
    <location>
        <begin position="9"/>
        <end position="78"/>
    </location>
</feature>
<dbReference type="Gene3D" id="3.30.110.40">
    <property type="entry name" value="TusA-like domain"/>
    <property type="match status" value="1"/>
</dbReference>
<evidence type="ECO:0000259" key="1">
    <source>
        <dbReference type="Pfam" id="PF01206"/>
    </source>
</evidence>
<accession>A0A0P8AIC6</accession>
<dbReference type="Pfam" id="PF01206">
    <property type="entry name" value="TusA"/>
    <property type="match status" value="1"/>
</dbReference>
<protein>
    <submittedName>
        <fullName evidence="2">Sulfurtransferase TusA</fullName>
    </submittedName>
</protein>
<dbReference type="PANTHER" id="PTHR33279:SF19">
    <property type="entry name" value="SSL1707 PROTEIN"/>
    <property type="match status" value="1"/>
</dbReference>
<dbReference type="GO" id="GO:0016740">
    <property type="term" value="F:transferase activity"/>
    <property type="evidence" value="ECO:0007669"/>
    <property type="project" value="UniProtKB-KW"/>
</dbReference>
<dbReference type="SUPFAM" id="SSF64307">
    <property type="entry name" value="SirA-like"/>
    <property type="match status" value="1"/>
</dbReference>
<dbReference type="InterPro" id="IPR001455">
    <property type="entry name" value="TusA-like"/>
</dbReference>
<dbReference type="InterPro" id="IPR036868">
    <property type="entry name" value="TusA-like_sf"/>
</dbReference>
<evidence type="ECO:0000313" key="3">
    <source>
        <dbReference type="Proteomes" id="UP000050360"/>
    </source>
</evidence>
<dbReference type="CDD" id="cd00291">
    <property type="entry name" value="SirA_YedF_YeeD"/>
    <property type="match status" value="1"/>
</dbReference>
<sequence>MVEDMVSSQLDLRGVMCPINVVQIKLKMKEIENDGILEIVLDEGEPMQNVPRSIKKEGHKVVKVEKIPEGCYKLLVRKNGGGLK</sequence>
<dbReference type="EMBL" id="LKCM01000100">
    <property type="protein sequence ID" value="KPQ44304.1"/>
    <property type="molecule type" value="Genomic_DNA"/>
</dbReference>
<proteinExistence type="predicted"/>